<protein>
    <submittedName>
        <fullName evidence="2">Uncharacterized protein</fullName>
    </submittedName>
</protein>
<organism evidence="2 3">
    <name type="scientific">Coprinellus micaceus</name>
    <name type="common">Glistening ink-cap mushroom</name>
    <name type="synonym">Coprinus micaceus</name>
    <dbReference type="NCBI Taxonomy" id="71717"/>
    <lineage>
        <taxon>Eukaryota</taxon>
        <taxon>Fungi</taxon>
        <taxon>Dikarya</taxon>
        <taxon>Basidiomycota</taxon>
        <taxon>Agaricomycotina</taxon>
        <taxon>Agaricomycetes</taxon>
        <taxon>Agaricomycetidae</taxon>
        <taxon>Agaricales</taxon>
        <taxon>Agaricineae</taxon>
        <taxon>Psathyrellaceae</taxon>
        <taxon>Coprinellus</taxon>
    </lineage>
</organism>
<sequence>MGGVVLRVVRSAGVASFRVVDGGGKPAEETHGHSDARFKGVGVDGRWAVRLEGVLYGNAAGGFETSPLVPNIGERIAEMPESQDRWNMSAKGKWRGRNGRGDKCEEDEKTLGGIEEGVEKWEGKRDGVVRIHVRIARTYDGERTMITGVRNSWGDASALGEHILGGVGGGDGGGGSGEQKKDEKCFMEGRCDTPKWRGKSEEARKAEGWGGHAYQTFLWASDRPEKGVWRHVMRGREGAKGWNPEQKGPTYSNERDMRSSFRSGRPTVSGDTSPVEMRTTKVSSTYMNICDSPGCPILTPTSCPTSKPRREA</sequence>
<reference evidence="2 3" key="1">
    <citation type="journal article" date="2019" name="Nat. Ecol. Evol.">
        <title>Megaphylogeny resolves global patterns of mushroom evolution.</title>
        <authorList>
            <person name="Varga T."/>
            <person name="Krizsan K."/>
            <person name="Foldi C."/>
            <person name="Dima B."/>
            <person name="Sanchez-Garcia M."/>
            <person name="Sanchez-Ramirez S."/>
            <person name="Szollosi G.J."/>
            <person name="Szarkandi J.G."/>
            <person name="Papp V."/>
            <person name="Albert L."/>
            <person name="Andreopoulos W."/>
            <person name="Angelini C."/>
            <person name="Antonin V."/>
            <person name="Barry K.W."/>
            <person name="Bougher N.L."/>
            <person name="Buchanan P."/>
            <person name="Buyck B."/>
            <person name="Bense V."/>
            <person name="Catcheside P."/>
            <person name="Chovatia M."/>
            <person name="Cooper J."/>
            <person name="Damon W."/>
            <person name="Desjardin D."/>
            <person name="Finy P."/>
            <person name="Geml J."/>
            <person name="Haridas S."/>
            <person name="Hughes K."/>
            <person name="Justo A."/>
            <person name="Karasinski D."/>
            <person name="Kautmanova I."/>
            <person name="Kiss B."/>
            <person name="Kocsube S."/>
            <person name="Kotiranta H."/>
            <person name="LaButti K.M."/>
            <person name="Lechner B.E."/>
            <person name="Liimatainen K."/>
            <person name="Lipzen A."/>
            <person name="Lukacs Z."/>
            <person name="Mihaltcheva S."/>
            <person name="Morgado L.N."/>
            <person name="Niskanen T."/>
            <person name="Noordeloos M.E."/>
            <person name="Ohm R.A."/>
            <person name="Ortiz-Santana B."/>
            <person name="Ovrebo C."/>
            <person name="Racz N."/>
            <person name="Riley R."/>
            <person name="Savchenko A."/>
            <person name="Shiryaev A."/>
            <person name="Soop K."/>
            <person name="Spirin V."/>
            <person name="Szebenyi C."/>
            <person name="Tomsovsky M."/>
            <person name="Tulloss R.E."/>
            <person name="Uehling J."/>
            <person name="Grigoriev I.V."/>
            <person name="Vagvolgyi C."/>
            <person name="Papp T."/>
            <person name="Martin F.M."/>
            <person name="Miettinen O."/>
            <person name="Hibbett D.S."/>
            <person name="Nagy L.G."/>
        </authorList>
    </citation>
    <scope>NUCLEOTIDE SEQUENCE [LARGE SCALE GENOMIC DNA]</scope>
    <source>
        <strain evidence="2 3">FP101781</strain>
    </source>
</reference>
<gene>
    <name evidence="2" type="ORF">FA13DRAFT_1709660</name>
</gene>
<comment type="caution">
    <text evidence="2">The sequence shown here is derived from an EMBL/GenBank/DDBJ whole genome shotgun (WGS) entry which is preliminary data.</text>
</comment>
<keyword evidence="3" id="KW-1185">Reference proteome</keyword>
<dbReference type="EMBL" id="QPFP01000018">
    <property type="protein sequence ID" value="TEB31759.1"/>
    <property type="molecule type" value="Genomic_DNA"/>
</dbReference>
<feature type="region of interest" description="Disordered" evidence="1">
    <location>
        <begin position="83"/>
        <end position="106"/>
    </location>
</feature>
<dbReference type="AlphaFoldDB" id="A0A4Y7TDZ1"/>
<proteinExistence type="predicted"/>
<evidence type="ECO:0000256" key="1">
    <source>
        <dbReference type="SAM" id="MobiDB-lite"/>
    </source>
</evidence>
<dbReference type="Proteomes" id="UP000298030">
    <property type="component" value="Unassembled WGS sequence"/>
</dbReference>
<evidence type="ECO:0000313" key="2">
    <source>
        <dbReference type="EMBL" id="TEB31759.1"/>
    </source>
</evidence>
<name>A0A4Y7TDZ1_COPMI</name>
<accession>A0A4Y7TDZ1</accession>
<evidence type="ECO:0000313" key="3">
    <source>
        <dbReference type="Proteomes" id="UP000298030"/>
    </source>
</evidence>
<feature type="region of interest" description="Disordered" evidence="1">
    <location>
        <begin position="239"/>
        <end position="275"/>
    </location>
</feature>